<dbReference type="AlphaFoldDB" id="A7I000"/>
<dbReference type="KEGG" id="cha:CHAB381_0235"/>
<dbReference type="HAMAP" id="MF_01411">
    <property type="entry name" value="LPS_assembly_LptD"/>
    <property type="match status" value="1"/>
</dbReference>
<dbReference type="PANTHER" id="PTHR30189:SF1">
    <property type="entry name" value="LPS-ASSEMBLY PROTEIN LPTD"/>
    <property type="match status" value="1"/>
</dbReference>
<dbReference type="GO" id="GO:0015920">
    <property type="term" value="P:lipopolysaccharide transport"/>
    <property type="evidence" value="ECO:0007669"/>
    <property type="project" value="InterPro"/>
</dbReference>
<dbReference type="Gene3D" id="2.60.450.10">
    <property type="entry name" value="Lipopolysaccharide (LPS) transport protein A like domain"/>
    <property type="match status" value="1"/>
</dbReference>
<dbReference type="InterPro" id="IPR050218">
    <property type="entry name" value="LptD"/>
</dbReference>
<dbReference type="STRING" id="360107.CHAB381_0235"/>
<name>A7I000_CAMHC</name>
<gene>
    <name evidence="1" type="ordered locus">CHAB381_0235</name>
</gene>
<evidence type="ECO:0000313" key="1">
    <source>
        <dbReference type="EMBL" id="ABS51013.1"/>
    </source>
</evidence>
<dbReference type="EMBL" id="CP000776">
    <property type="protein sequence ID" value="ABS51013.1"/>
    <property type="molecule type" value="Genomic_DNA"/>
</dbReference>
<dbReference type="Proteomes" id="UP000002407">
    <property type="component" value="Chromosome"/>
</dbReference>
<organism evidence="1 2">
    <name type="scientific">Campylobacter hominis (strain ATCC BAA-381 / DSM 21671 / CCUG 45161 / LMG 19568 / NCTC 13146 / CH001A)</name>
    <dbReference type="NCBI Taxonomy" id="360107"/>
    <lineage>
        <taxon>Bacteria</taxon>
        <taxon>Pseudomonadati</taxon>
        <taxon>Campylobacterota</taxon>
        <taxon>Epsilonproteobacteria</taxon>
        <taxon>Campylobacterales</taxon>
        <taxon>Campylobacteraceae</taxon>
        <taxon>Campylobacter</taxon>
    </lineage>
</organism>
<dbReference type="RefSeq" id="WP_012108122.1">
    <property type="nucleotide sequence ID" value="NC_009714.1"/>
</dbReference>
<sequence length="744" mass="87812">MLSKIFIFLAVFATLLLAKVQNVELMADDVTKNGDIIEASGNVILYSQDYFITADKAIYDEKKQIAEFFGNVNSMRNLNETSRANYVKIDLKNNTQEANANFMMDKDAELWMQNDKSCADKDYYRTKGSIVSSCNVVDPDWHINFTSGKLNKESKFLHLFNPVFYVGDVPILYLPYFGFPTDTTRRTGLLIPEMGYMSDEGFYYKQPVYFAPYDSWDFELDPQIRSRRGVGIYGIFRFADSPYSNGEIRSGIFENKERHQKRLELKDKKHYGFEVEYDRSKLIGYLKQGDFKENLWINFTQLNDLEYFDLSQKNGYDDSENSLVTSRLNYYLTNDDHYFGTYARYYIDTSKLNRGNVFQNDDTVQEIPTFQYHKFADNIILPNLIYSVDTKFHNYIRKEGVNANQYELNVPISFSKQLLGDYLNFSFTEDLYATHIDWSDNYRYFGGEFFEDKSSDYVNNYHLFSLSTDLAKAYGSLYHTMNFGTDLLIAGYKSSDLNDRILKDYRYKYDKKNGNLNIARLENLQDNLYYEDNFINELSDEYTNSNLAGKFTQYFYDGNGKKFLRHAVKQRYNLEDDEFGPLDHRVDLYLGNFNIGNRFTYSQKFHSFDKVQTYANYNNSAFSAYMSHTYEYEKLNDDASRYNKDNYLIFNAALKLPKYYEIFGVYEYDLLRDYSKMWRLGLTHNRKCWNYSIVYQEDIEPKTSSLRNYEKASKERAVYFFVNFYPFGGVGYDYSKDTDYTEGK</sequence>
<dbReference type="GO" id="GO:1990351">
    <property type="term" value="C:transporter complex"/>
    <property type="evidence" value="ECO:0007669"/>
    <property type="project" value="TreeGrafter"/>
</dbReference>
<keyword evidence="2" id="KW-1185">Reference proteome</keyword>
<evidence type="ECO:0000313" key="2">
    <source>
        <dbReference type="Proteomes" id="UP000002407"/>
    </source>
</evidence>
<dbReference type="OrthoDB" id="9760225at2"/>
<proteinExistence type="inferred from homology"/>
<dbReference type="InterPro" id="IPR020889">
    <property type="entry name" value="LipoPS_assembly_LptD"/>
</dbReference>
<reference evidence="2" key="1">
    <citation type="submission" date="2007-07" db="EMBL/GenBank/DDBJ databases">
        <title>Complete genome sequence of Campylobacter hominis ATCC BAA-381, a commensal isolated from the human gastrointestinal tract.</title>
        <authorList>
            <person name="Fouts D.E."/>
            <person name="Mongodin E.F."/>
            <person name="Puiu D."/>
            <person name="Sebastian Y."/>
            <person name="Miller W.G."/>
            <person name="Mandrell R.E."/>
            <person name="Nelson K.E."/>
        </authorList>
    </citation>
    <scope>NUCLEOTIDE SEQUENCE [LARGE SCALE GENOMIC DNA]</scope>
    <source>
        <strain evidence="2">ATCC BAA-381 / LMG 19568 / NCTC 13146 / CH001A</strain>
    </source>
</reference>
<protein>
    <submittedName>
        <fullName evidence="1">Putative periplasmic protein</fullName>
    </submittedName>
</protein>
<dbReference type="GO" id="GO:0043165">
    <property type="term" value="P:Gram-negative-bacterium-type cell outer membrane assembly"/>
    <property type="evidence" value="ECO:0007669"/>
    <property type="project" value="InterPro"/>
</dbReference>
<dbReference type="eggNOG" id="COG1452">
    <property type="taxonomic scope" value="Bacteria"/>
</dbReference>
<dbReference type="PANTHER" id="PTHR30189">
    <property type="entry name" value="LPS-ASSEMBLY PROTEIN"/>
    <property type="match status" value="1"/>
</dbReference>
<accession>A7I000</accession>
<dbReference type="HOGENOM" id="CLU_014172_0_0_7"/>
<dbReference type="GO" id="GO:0009279">
    <property type="term" value="C:cell outer membrane"/>
    <property type="evidence" value="ECO:0007669"/>
    <property type="project" value="InterPro"/>
</dbReference>